<dbReference type="SUPFAM" id="SSF158472">
    <property type="entry name" value="HAMP domain-like"/>
    <property type="match status" value="1"/>
</dbReference>
<evidence type="ECO:0000256" key="9">
    <source>
        <dbReference type="ARBA" id="ARBA00022989"/>
    </source>
</evidence>
<feature type="domain" description="HAMP" evidence="13">
    <location>
        <begin position="342"/>
        <end position="394"/>
    </location>
</feature>
<dbReference type="Proteomes" id="UP000215509">
    <property type="component" value="Unassembled WGS sequence"/>
</dbReference>
<protein>
    <submittedName>
        <fullName evidence="14">Two-component sensor histidine kinase</fullName>
    </submittedName>
</protein>
<dbReference type="CDD" id="cd06225">
    <property type="entry name" value="HAMP"/>
    <property type="match status" value="1"/>
</dbReference>
<evidence type="ECO:0000256" key="11">
    <source>
        <dbReference type="ARBA" id="ARBA00023136"/>
    </source>
</evidence>
<dbReference type="Gene3D" id="3.30.565.10">
    <property type="entry name" value="Histidine kinase-like ATPase, C-terminal domain"/>
    <property type="match status" value="1"/>
</dbReference>
<evidence type="ECO:0000256" key="12">
    <source>
        <dbReference type="SAM" id="Phobius"/>
    </source>
</evidence>
<dbReference type="InterPro" id="IPR050640">
    <property type="entry name" value="Bact_2-comp_sensor_kinase"/>
</dbReference>
<dbReference type="Pfam" id="PF02518">
    <property type="entry name" value="HATPase_c"/>
    <property type="match status" value="1"/>
</dbReference>
<dbReference type="GO" id="GO:0005886">
    <property type="term" value="C:plasma membrane"/>
    <property type="evidence" value="ECO:0007669"/>
    <property type="project" value="UniProtKB-SubCell"/>
</dbReference>
<dbReference type="Pfam" id="PF00672">
    <property type="entry name" value="HAMP"/>
    <property type="match status" value="1"/>
</dbReference>
<evidence type="ECO:0000256" key="3">
    <source>
        <dbReference type="ARBA" id="ARBA00022553"/>
    </source>
</evidence>
<gene>
    <name evidence="14" type="ORF">CF651_12350</name>
</gene>
<keyword evidence="10" id="KW-0902">Two-component regulatory system</keyword>
<evidence type="ECO:0000256" key="4">
    <source>
        <dbReference type="ARBA" id="ARBA00022679"/>
    </source>
</evidence>
<keyword evidence="9 12" id="KW-1133">Transmembrane helix</keyword>
<keyword evidence="3" id="KW-0597">Phosphoprotein</keyword>
<evidence type="ECO:0000313" key="14">
    <source>
        <dbReference type="EMBL" id="OXM86003.1"/>
    </source>
</evidence>
<accession>A0A229URQ3</accession>
<dbReference type="EMBL" id="NMQW01000017">
    <property type="protein sequence ID" value="OXM86003.1"/>
    <property type="molecule type" value="Genomic_DNA"/>
</dbReference>
<feature type="transmembrane region" description="Helical" evidence="12">
    <location>
        <begin position="322"/>
        <end position="345"/>
    </location>
</feature>
<feature type="transmembrane region" description="Helical" evidence="12">
    <location>
        <begin position="289"/>
        <end position="310"/>
    </location>
</feature>
<keyword evidence="11 12" id="KW-0472">Membrane</keyword>
<keyword evidence="7 14" id="KW-0418">Kinase</keyword>
<evidence type="ECO:0000256" key="8">
    <source>
        <dbReference type="ARBA" id="ARBA00022840"/>
    </source>
</evidence>
<comment type="subcellular location">
    <subcellularLocation>
        <location evidence="1">Cell membrane</location>
        <topology evidence="1">Multi-pass membrane protein</topology>
    </subcellularLocation>
</comment>
<organism evidence="14 15">
    <name type="scientific">Paenibacillus rigui</name>
    <dbReference type="NCBI Taxonomy" id="554312"/>
    <lineage>
        <taxon>Bacteria</taxon>
        <taxon>Bacillati</taxon>
        <taxon>Bacillota</taxon>
        <taxon>Bacilli</taxon>
        <taxon>Bacillales</taxon>
        <taxon>Paenibacillaceae</taxon>
        <taxon>Paenibacillus</taxon>
    </lineage>
</organism>
<dbReference type="GO" id="GO:0005524">
    <property type="term" value="F:ATP binding"/>
    <property type="evidence" value="ECO:0007669"/>
    <property type="project" value="UniProtKB-KW"/>
</dbReference>
<evidence type="ECO:0000256" key="5">
    <source>
        <dbReference type="ARBA" id="ARBA00022692"/>
    </source>
</evidence>
<dbReference type="AlphaFoldDB" id="A0A229URQ3"/>
<dbReference type="Gene3D" id="3.30.450.20">
    <property type="entry name" value="PAS domain"/>
    <property type="match status" value="2"/>
</dbReference>
<name>A0A229URQ3_9BACL</name>
<dbReference type="PROSITE" id="PS50885">
    <property type="entry name" value="HAMP"/>
    <property type="match status" value="1"/>
</dbReference>
<dbReference type="OrthoDB" id="9776552at2"/>
<reference evidence="14 15" key="1">
    <citation type="submission" date="2017-07" db="EMBL/GenBank/DDBJ databases">
        <title>Genome sequencing and assembly of Paenibacillus rigui.</title>
        <authorList>
            <person name="Mayilraj S."/>
        </authorList>
    </citation>
    <scope>NUCLEOTIDE SEQUENCE [LARGE SCALE GENOMIC DNA]</scope>
    <source>
        <strain evidence="14 15">JCM 16352</strain>
    </source>
</reference>
<proteinExistence type="predicted"/>
<evidence type="ECO:0000313" key="15">
    <source>
        <dbReference type="Proteomes" id="UP000215509"/>
    </source>
</evidence>
<dbReference type="Gene3D" id="6.10.340.10">
    <property type="match status" value="1"/>
</dbReference>
<comment type="caution">
    <text evidence="14">The sequence shown here is derived from an EMBL/GenBank/DDBJ whole genome shotgun (WGS) entry which is preliminary data.</text>
</comment>
<evidence type="ECO:0000256" key="7">
    <source>
        <dbReference type="ARBA" id="ARBA00022777"/>
    </source>
</evidence>
<dbReference type="Pfam" id="PF06580">
    <property type="entry name" value="His_kinase"/>
    <property type="match status" value="1"/>
</dbReference>
<evidence type="ECO:0000256" key="6">
    <source>
        <dbReference type="ARBA" id="ARBA00022741"/>
    </source>
</evidence>
<keyword evidence="2" id="KW-1003">Cell membrane</keyword>
<sequence length="622" mass="69487">MCCEIRKIRSLNRFKNILENSTMTPNQILSRFANLRLLTKMLVINLIVILPLLIASLFAYSSYSASIKKSVGKYQGDVVRELTTNLDTYMNELNLLTMMPYQSPEIMRFLAASRSEGAPLTLEENTTIGSFVNHVLVNGRVNVTSLYLYGTKGSSYVLLPESIATTSRKLEKEPWFERISASSNNLNYLGPHEVNSSNGVKSRVMTVTRKIKSIQTGKQVGYFVIDVPVSAIENRSNHLATSNFGNIAIVDDEGRLVYKDSSLDVTDTLIRNYQGTGSLVVHSKGKEELLTYNTSSLTGWTTIGIVPMSLLLQDTANVRNNIIFIGIGCLFLAVLISIWLSLLITRPISQLGNLMRRVENGDLAVAVPVRNKDEVGQLSHTFNVMVSRLSDLGYKLYETEIREKNSQLAALQNQINPHFLYNTLGSISMYAEIQGNREVVEMTNNLSHLLRYSINSDQSEVPLQQELGHVEGYMAIQLIRFENKLHYEIEIDQWLLSSHVIRLSLQPIVENCIIHGFGRARGRGRIRIIGTKEGNSMLIAIEDNGKGMNAAELQTLRNRLQYASLPEGAAGGHGIVNVHRRIVLRYGSAFGLFITSEPMQGTKVIIKFPYTDSGKISSEEDN</sequence>
<dbReference type="PANTHER" id="PTHR34220">
    <property type="entry name" value="SENSOR HISTIDINE KINASE YPDA"/>
    <property type="match status" value="1"/>
</dbReference>
<dbReference type="InterPro" id="IPR003660">
    <property type="entry name" value="HAMP_dom"/>
</dbReference>
<dbReference type="InterPro" id="IPR003594">
    <property type="entry name" value="HATPase_dom"/>
</dbReference>
<keyword evidence="8" id="KW-0067">ATP-binding</keyword>
<evidence type="ECO:0000259" key="13">
    <source>
        <dbReference type="PROSITE" id="PS50885"/>
    </source>
</evidence>
<dbReference type="InterPro" id="IPR010559">
    <property type="entry name" value="Sig_transdc_His_kin_internal"/>
</dbReference>
<dbReference type="PANTHER" id="PTHR34220:SF11">
    <property type="entry name" value="SENSOR PROTEIN KINASE HPTS"/>
    <property type="match status" value="1"/>
</dbReference>
<dbReference type="InterPro" id="IPR036890">
    <property type="entry name" value="HATPase_C_sf"/>
</dbReference>
<evidence type="ECO:0000256" key="10">
    <source>
        <dbReference type="ARBA" id="ARBA00023012"/>
    </source>
</evidence>
<dbReference type="GO" id="GO:0000155">
    <property type="term" value="F:phosphorelay sensor kinase activity"/>
    <property type="evidence" value="ECO:0007669"/>
    <property type="project" value="InterPro"/>
</dbReference>
<dbReference type="SMART" id="SM00304">
    <property type="entry name" value="HAMP"/>
    <property type="match status" value="1"/>
</dbReference>
<keyword evidence="6" id="KW-0547">Nucleotide-binding</keyword>
<feature type="transmembrane region" description="Helical" evidence="12">
    <location>
        <begin position="41"/>
        <end position="60"/>
    </location>
</feature>
<keyword evidence="5 12" id="KW-0812">Transmembrane</keyword>
<dbReference type="SUPFAM" id="SSF55874">
    <property type="entry name" value="ATPase domain of HSP90 chaperone/DNA topoisomerase II/histidine kinase"/>
    <property type="match status" value="1"/>
</dbReference>
<evidence type="ECO:0000256" key="2">
    <source>
        <dbReference type="ARBA" id="ARBA00022475"/>
    </source>
</evidence>
<keyword evidence="15" id="KW-1185">Reference proteome</keyword>
<evidence type="ECO:0000256" key="1">
    <source>
        <dbReference type="ARBA" id="ARBA00004651"/>
    </source>
</evidence>
<keyword evidence="4" id="KW-0808">Transferase</keyword>